<dbReference type="InterPro" id="IPR010982">
    <property type="entry name" value="Lambda_DNA-bd_dom_sf"/>
</dbReference>
<keyword evidence="2" id="KW-0238">DNA-binding</keyword>
<dbReference type="CDD" id="cd00093">
    <property type="entry name" value="HTH_XRE"/>
    <property type="match status" value="1"/>
</dbReference>
<organism evidence="5 6">
    <name type="scientific">Pseudomonas aeruginosa</name>
    <dbReference type="NCBI Taxonomy" id="287"/>
    <lineage>
        <taxon>Bacteria</taxon>
        <taxon>Pseudomonadati</taxon>
        <taxon>Pseudomonadota</taxon>
        <taxon>Gammaproteobacteria</taxon>
        <taxon>Pseudomonadales</taxon>
        <taxon>Pseudomonadaceae</taxon>
        <taxon>Pseudomonas</taxon>
    </lineage>
</organism>
<reference evidence="5 6" key="1">
    <citation type="submission" date="2017-05" db="EMBL/GenBank/DDBJ databases">
        <authorList>
            <person name="Song R."/>
            <person name="Chenine A.L."/>
            <person name="Ruprecht R.M."/>
        </authorList>
    </citation>
    <scope>NUCLEOTIDE SEQUENCE [LARGE SCALE GENOMIC DNA]</scope>
    <source>
        <strain evidence="5 6">S567_C10_BS</strain>
    </source>
</reference>
<protein>
    <submittedName>
        <fullName evidence="5">Transcriptional regulator</fullName>
    </submittedName>
</protein>
<evidence type="ECO:0000256" key="3">
    <source>
        <dbReference type="ARBA" id="ARBA00023163"/>
    </source>
</evidence>
<dbReference type="Gene3D" id="1.10.260.40">
    <property type="entry name" value="lambda repressor-like DNA-binding domains"/>
    <property type="match status" value="1"/>
</dbReference>
<dbReference type="PANTHER" id="PTHR46797:SF23">
    <property type="entry name" value="HTH-TYPE TRANSCRIPTIONAL REGULATOR SUTR"/>
    <property type="match status" value="1"/>
</dbReference>
<feature type="domain" description="HTH cro/C1-type" evidence="4">
    <location>
        <begin position="12"/>
        <end position="66"/>
    </location>
</feature>
<evidence type="ECO:0000256" key="2">
    <source>
        <dbReference type="ARBA" id="ARBA00023125"/>
    </source>
</evidence>
<keyword evidence="3" id="KW-0804">Transcription</keyword>
<dbReference type="SMART" id="SM00530">
    <property type="entry name" value="HTH_XRE"/>
    <property type="match status" value="1"/>
</dbReference>
<dbReference type="Proteomes" id="UP000194857">
    <property type="component" value="Unassembled WGS sequence"/>
</dbReference>
<dbReference type="PROSITE" id="PS50943">
    <property type="entry name" value="HTH_CROC1"/>
    <property type="match status" value="1"/>
</dbReference>
<evidence type="ECO:0000256" key="1">
    <source>
        <dbReference type="ARBA" id="ARBA00023015"/>
    </source>
</evidence>
<gene>
    <name evidence="5" type="ORF">CAZ10_10885</name>
</gene>
<dbReference type="EMBL" id="NFFZ01000004">
    <property type="protein sequence ID" value="OTI63325.1"/>
    <property type="molecule type" value="Genomic_DNA"/>
</dbReference>
<dbReference type="SUPFAM" id="SSF47413">
    <property type="entry name" value="lambda repressor-like DNA-binding domains"/>
    <property type="match status" value="1"/>
</dbReference>
<sequence length="71" mass="7763">MGQLAIALGKSIRAHRKAKGIPQDALALACKIDRSYMGRIERGEVNLTVEKLYKIAEILQCEPAALLPAVF</sequence>
<dbReference type="AlphaFoldDB" id="A0A241XSK3"/>
<name>A0A241XSK3_PSEAI</name>
<dbReference type="GO" id="GO:0003700">
    <property type="term" value="F:DNA-binding transcription factor activity"/>
    <property type="evidence" value="ECO:0007669"/>
    <property type="project" value="TreeGrafter"/>
</dbReference>
<dbReference type="InterPro" id="IPR050807">
    <property type="entry name" value="TransReg_Diox_bact_type"/>
</dbReference>
<dbReference type="RefSeq" id="WP_021702156.1">
    <property type="nucleotide sequence ID" value="NZ_JAVQRF010000047.1"/>
</dbReference>
<evidence type="ECO:0000313" key="5">
    <source>
        <dbReference type="EMBL" id="OTI63325.1"/>
    </source>
</evidence>
<dbReference type="Pfam" id="PF01381">
    <property type="entry name" value="HTH_3"/>
    <property type="match status" value="1"/>
</dbReference>
<dbReference type="GO" id="GO:0003677">
    <property type="term" value="F:DNA binding"/>
    <property type="evidence" value="ECO:0007669"/>
    <property type="project" value="UniProtKB-KW"/>
</dbReference>
<evidence type="ECO:0000313" key="6">
    <source>
        <dbReference type="Proteomes" id="UP000194857"/>
    </source>
</evidence>
<proteinExistence type="predicted"/>
<evidence type="ECO:0000259" key="4">
    <source>
        <dbReference type="PROSITE" id="PS50943"/>
    </source>
</evidence>
<keyword evidence="1" id="KW-0805">Transcription regulation</keyword>
<comment type="caution">
    <text evidence="5">The sequence shown here is derived from an EMBL/GenBank/DDBJ whole genome shotgun (WGS) entry which is preliminary data.</text>
</comment>
<dbReference type="GO" id="GO:0005829">
    <property type="term" value="C:cytosol"/>
    <property type="evidence" value="ECO:0007669"/>
    <property type="project" value="TreeGrafter"/>
</dbReference>
<accession>A0A241XSK3</accession>
<dbReference type="InterPro" id="IPR001387">
    <property type="entry name" value="Cro/C1-type_HTH"/>
</dbReference>
<dbReference type="PANTHER" id="PTHR46797">
    <property type="entry name" value="HTH-TYPE TRANSCRIPTIONAL REGULATOR"/>
    <property type="match status" value="1"/>
</dbReference>